<dbReference type="AlphaFoldDB" id="A0ABD3R0G1"/>
<dbReference type="PROSITE" id="PS50115">
    <property type="entry name" value="ARFGAP"/>
    <property type="match status" value="1"/>
</dbReference>
<dbReference type="SMART" id="SM00105">
    <property type="entry name" value="ArfGap"/>
    <property type="match status" value="1"/>
</dbReference>
<dbReference type="Pfam" id="PF12695">
    <property type="entry name" value="Abhydrolase_5"/>
    <property type="match status" value="1"/>
</dbReference>
<dbReference type="Proteomes" id="UP001516023">
    <property type="component" value="Unassembled WGS sequence"/>
</dbReference>
<name>A0ABD3R0G1_9STRA</name>
<dbReference type="GO" id="GO:0005096">
    <property type="term" value="F:GTPase activator activity"/>
    <property type="evidence" value="ECO:0007669"/>
    <property type="project" value="UniProtKB-KW"/>
</dbReference>
<dbReference type="InterPro" id="IPR038508">
    <property type="entry name" value="ArfGAP_dom_sf"/>
</dbReference>
<dbReference type="InterPro" id="IPR001164">
    <property type="entry name" value="ArfGAP_dom"/>
</dbReference>
<evidence type="ECO:0000259" key="6">
    <source>
        <dbReference type="PROSITE" id="PS50115"/>
    </source>
</evidence>
<dbReference type="GO" id="GO:0008270">
    <property type="term" value="F:zinc ion binding"/>
    <property type="evidence" value="ECO:0007669"/>
    <property type="project" value="UniProtKB-KW"/>
</dbReference>
<accession>A0ABD3R0G1</accession>
<dbReference type="PRINTS" id="PR00405">
    <property type="entry name" value="REVINTRACTNG"/>
</dbReference>
<keyword evidence="3 5" id="KW-0863">Zinc-finger</keyword>
<evidence type="ECO:0000313" key="8">
    <source>
        <dbReference type="Proteomes" id="UP001516023"/>
    </source>
</evidence>
<keyword evidence="8" id="KW-1185">Reference proteome</keyword>
<evidence type="ECO:0000313" key="7">
    <source>
        <dbReference type="EMBL" id="KAL3805883.1"/>
    </source>
</evidence>
<evidence type="ECO:0000256" key="5">
    <source>
        <dbReference type="PROSITE-ProRule" id="PRU00288"/>
    </source>
</evidence>
<gene>
    <name evidence="7" type="ORF">HJC23_007844</name>
</gene>
<dbReference type="Gene3D" id="1.10.220.150">
    <property type="entry name" value="Arf GTPase activating protein"/>
    <property type="match status" value="1"/>
</dbReference>
<organism evidence="7 8">
    <name type="scientific">Cyclotella cryptica</name>
    <dbReference type="NCBI Taxonomy" id="29204"/>
    <lineage>
        <taxon>Eukaryota</taxon>
        <taxon>Sar</taxon>
        <taxon>Stramenopiles</taxon>
        <taxon>Ochrophyta</taxon>
        <taxon>Bacillariophyta</taxon>
        <taxon>Coscinodiscophyceae</taxon>
        <taxon>Thalassiosirophycidae</taxon>
        <taxon>Stephanodiscales</taxon>
        <taxon>Stephanodiscaceae</taxon>
        <taxon>Cyclotella</taxon>
    </lineage>
</organism>
<dbReference type="InterPro" id="IPR037278">
    <property type="entry name" value="ARFGAP/RecO"/>
</dbReference>
<dbReference type="PANTHER" id="PTHR45686:SF4">
    <property type="entry name" value="ADP-RIBOSYLATION FACTOR GTPASE ACTIVATING PROTEIN 3, ISOFORM H"/>
    <property type="match status" value="1"/>
</dbReference>
<keyword evidence="1" id="KW-0343">GTPase activation</keyword>
<protein>
    <recommendedName>
        <fullName evidence="6">Arf-GAP domain-containing protein</fullName>
    </recommendedName>
</protein>
<comment type="caution">
    <text evidence="7">The sequence shown here is derived from an EMBL/GenBank/DDBJ whole genome shotgun (WGS) entry which is preliminary data.</text>
</comment>
<keyword evidence="2" id="KW-0479">Metal-binding</keyword>
<dbReference type="CDD" id="cd08830">
    <property type="entry name" value="ArfGap_ArfGap1"/>
    <property type="match status" value="1"/>
</dbReference>
<dbReference type="SUPFAM" id="SSF57863">
    <property type="entry name" value="ArfGap/RecO-like zinc finger"/>
    <property type="match status" value="1"/>
</dbReference>
<evidence type="ECO:0000256" key="3">
    <source>
        <dbReference type="ARBA" id="ARBA00022771"/>
    </source>
</evidence>
<keyword evidence="4" id="KW-0862">Zinc</keyword>
<dbReference type="EMBL" id="JABMIG020000001">
    <property type="protein sequence ID" value="KAL3805883.1"/>
    <property type="molecule type" value="Genomic_DNA"/>
</dbReference>
<dbReference type="InterPro" id="IPR029059">
    <property type="entry name" value="AB_hydrolase_5"/>
</dbReference>
<feature type="domain" description="Arf-GAP" evidence="6">
    <location>
        <begin position="8"/>
        <end position="134"/>
    </location>
</feature>
<dbReference type="InterPro" id="IPR029058">
    <property type="entry name" value="AB_hydrolase_fold"/>
</dbReference>
<evidence type="ECO:0000256" key="4">
    <source>
        <dbReference type="ARBA" id="ARBA00022833"/>
    </source>
</evidence>
<sequence length="532" mass="58290">MTTSPLTPSQQSQLLSLPGNSVCAECSTPNTSWSSLTYGITLCLDCAGLHRGLGVHLSFVRSLTMDDWSEAQFQQMMRGGNERWNQAWKEGDATLEFRERQFWKAVKEGTMERNDMVAHVRSKYESDVARRYRDMLALKAGTNTTSYGDGDTCSSAVSPQPNHVVSLPVEEPPTIQQAYQETWPFALALVTTNSKNLTSLLMWVICGFGLASWVNKHGPLSYAKWLVPGIIGATAFVPYYFISKMASGFAAGWVNHRQEAFKSARNLLVELISNNRAKRLSTCDVYYPKCGPNATDEKKARAGLIFYPGALVDRTAYAPIASKLAEAGVFVVVANMEPFRVVISLKSYNLKEKVMRMISDALLLGAEDGGGLWQVDEWAIGGHSMGGHLAIAACANEMSSTLKKVVLWGVGSYPTPSMYPSKVLKDSTSDVDVLLINGSNDTIVKNSYSGKNAMELLEAKLPPRAGSDSVSGKGCTFYITIEGGNHSGCAHYGPQTYPRRDADRTITLEEQQIQTAKFTADFLLGNYSKLHS</sequence>
<evidence type="ECO:0000256" key="1">
    <source>
        <dbReference type="ARBA" id="ARBA00022468"/>
    </source>
</evidence>
<dbReference type="Pfam" id="PF01412">
    <property type="entry name" value="ArfGap"/>
    <property type="match status" value="1"/>
</dbReference>
<dbReference type="Gene3D" id="3.40.50.1820">
    <property type="entry name" value="alpha/beta hydrolase"/>
    <property type="match status" value="1"/>
</dbReference>
<evidence type="ECO:0000256" key="2">
    <source>
        <dbReference type="ARBA" id="ARBA00022723"/>
    </source>
</evidence>
<dbReference type="PANTHER" id="PTHR45686">
    <property type="entry name" value="ADP-RIBOSYLATION FACTOR GTPASE ACTIVATING PROTEIN 3, ISOFORM H-RELATED"/>
    <property type="match status" value="1"/>
</dbReference>
<reference evidence="7 8" key="1">
    <citation type="journal article" date="2020" name="G3 (Bethesda)">
        <title>Improved Reference Genome for Cyclotella cryptica CCMP332, a Model for Cell Wall Morphogenesis, Salinity Adaptation, and Lipid Production in Diatoms (Bacillariophyta).</title>
        <authorList>
            <person name="Roberts W.R."/>
            <person name="Downey K.M."/>
            <person name="Ruck E.C."/>
            <person name="Traller J.C."/>
            <person name="Alverson A.J."/>
        </authorList>
    </citation>
    <scope>NUCLEOTIDE SEQUENCE [LARGE SCALE GENOMIC DNA]</scope>
    <source>
        <strain evidence="7 8">CCMP332</strain>
    </source>
</reference>
<dbReference type="SUPFAM" id="SSF53474">
    <property type="entry name" value="alpha/beta-Hydrolases"/>
    <property type="match status" value="1"/>
</dbReference>
<proteinExistence type="predicted"/>